<protein>
    <recommendedName>
        <fullName evidence="8">Poly [ADP-ribose] polymerase</fullName>
        <shortName evidence="8">PARP</shortName>
        <ecNumber evidence="8">2.4.2.-</ecNumber>
    </recommendedName>
</protein>
<comment type="caution">
    <text evidence="11">The sequence shown here is derived from an EMBL/GenBank/DDBJ whole genome shotgun (WGS) entry which is preliminary data.</text>
</comment>
<dbReference type="InterPro" id="IPR001660">
    <property type="entry name" value="SAM"/>
</dbReference>
<dbReference type="FunFam" id="3.90.228.10:FF:000001">
    <property type="entry name" value="Poly [ADP-ribose] polymerase tankyrase-2"/>
    <property type="match status" value="1"/>
</dbReference>
<feature type="repeat" description="ANK" evidence="7">
    <location>
        <begin position="604"/>
        <end position="636"/>
    </location>
</feature>
<keyword evidence="12" id="KW-1185">Reference proteome</keyword>
<feature type="domain" description="PARP catalytic" evidence="10">
    <location>
        <begin position="1013"/>
        <end position="1218"/>
    </location>
</feature>
<dbReference type="Proteomes" id="UP001187531">
    <property type="component" value="Unassembled WGS sequence"/>
</dbReference>
<evidence type="ECO:0000313" key="12">
    <source>
        <dbReference type="Proteomes" id="UP001187531"/>
    </source>
</evidence>
<dbReference type="Gene3D" id="6.20.320.10">
    <property type="match status" value="1"/>
</dbReference>
<feature type="repeat" description="ANK" evidence="7">
    <location>
        <begin position="288"/>
        <end position="320"/>
    </location>
</feature>
<dbReference type="EMBL" id="JAVRJZ010000016">
    <property type="protein sequence ID" value="KAK2711040.1"/>
    <property type="molecule type" value="Genomic_DNA"/>
</dbReference>
<feature type="repeat" description="ANK" evidence="7">
    <location>
        <begin position="222"/>
        <end position="254"/>
    </location>
</feature>
<dbReference type="PROSITE" id="PS51059">
    <property type="entry name" value="PARP_CATALYTIC"/>
    <property type="match status" value="1"/>
</dbReference>
<feature type="repeat" description="ANK" evidence="7">
    <location>
        <begin position="571"/>
        <end position="603"/>
    </location>
</feature>
<evidence type="ECO:0000256" key="7">
    <source>
        <dbReference type="PROSITE-ProRule" id="PRU00023"/>
    </source>
</evidence>
<dbReference type="Gene3D" id="3.90.228.10">
    <property type="match status" value="1"/>
</dbReference>
<sequence>MVEASDEKHLSSCIRRSVLTLSSQGLDSISNLNDPLRELFEACRNGDILTVKRLATKQNVNSRDTAGRKSSPLHFAAGFGRRDVLEHLLGIGANVQARDDGGLVPLHNACSFGHAEVVALLLKAGADPNAKDNWAFTPLHEAAVKGKIDVCIVLLQHGADVTLRNAEGKTPLDIADPATTKSVLTGEFRKDELLEAARNGNEEKIISSLTPLNVNCHASDGRKSTPLHLAAGYNRTRIVQILLQNGADVHAKDKGGLVPLHNAASYGHHEVTELLIGNGANVNACDLWQFTPLHEAASKGRREVCSLLLANGADPTLLNCHAKSALDVASRELQEILSYEYKGHCLLEATRQSDLTRTKKFLTPDISSFKNPYTGDTALHCVAASTYPKRKQLAEMLIRKGAPVNDKNKDMLTPLHVAAHKSNVDVMDVLLRNGAKVNSLDALGQSALHRSAREGNTHGCRLLLSYGADMSIVSLQGYTAVQVATEAVQKILNENQTPSSVDVEYQLLEASKAGDLDLVKKIVTAHPQIVNCRDIDGRHSTPLHFAAGYNRVAVVQYLLEHDADVHAKDKGGLVPLHNACSYGHYEVTELLVKAGANVNVSDLWKFTPLHEAAAKGKTDIVKLLLIHGADPNKKNRDGHSPLDLCREGDQDVADLLRGDSALLDAAKKGNLERVRKLATAANINCRDSQGRNSTPLHLAAGYNNLEVAEFLLDNGADVNAQDKGGLIPLHNASSYGHLDIAALLIRHNTYVNAMDRWGFTPLHEAAQKGRTQLCALLLNHGADPFMRNQDGQTPLDLAVADDVISLLKDAMTQTGVASVSPIPSLPPASTHTSDCIVLPSGQAVNFIPPPLPIAAPASSTLTVSAHPVLPVPPPAALILKPTTSTVPNLVAPLPHPRHDLDNVSVSTDISVMQTMSCSAAILTMKSFLTSLGLDQLQEVFEREQITLDILSEMGHEELKQIGVYAYGHRHRLLKGIEKLFNTLGGPGSPLWPNFSNNPAPSSLGSNPLLVDLDAEDQEYLAVEEEMQKTIMEHKDNGYAGGVFNRYHILKIQKVKNRRVWERYMHRRKEIGDENTGQVNEKLLFHGSPFINAIVQKGFDERHAYIGGMFGAGIYFAENSSKSNQYVYGIGGGTGCPSHKDRSCYVCHRQLILCRVALGKKFLQSSAMRMAHAPPGHHSIVGKPTDGGLVYPEYVVYRGEQAYPEYLITYQIVKPEESQEAKTVIP</sequence>
<feature type="repeat" description="ANK" evidence="7">
    <location>
        <begin position="101"/>
        <end position="133"/>
    </location>
</feature>
<dbReference type="Gene3D" id="1.25.40.20">
    <property type="entry name" value="Ankyrin repeat-containing domain"/>
    <property type="match status" value="5"/>
</dbReference>
<feature type="repeat" description="ANK" evidence="7">
    <location>
        <begin position="68"/>
        <end position="100"/>
    </location>
</feature>
<dbReference type="SMART" id="SM00248">
    <property type="entry name" value="ANK"/>
    <property type="match status" value="18"/>
</dbReference>
<evidence type="ECO:0000256" key="8">
    <source>
        <dbReference type="RuleBase" id="RU362114"/>
    </source>
</evidence>
<dbReference type="InterPro" id="IPR002110">
    <property type="entry name" value="Ankyrin_rpt"/>
</dbReference>
<dbReference type="CDD" id="cd01438">
    <property type="entry name" value="tankyrase_like"/>
    <property type="match status" value="1"/>
</dbReference>
<dbReference type="PROSITE" id="PS50088">
    <property type="entry name" value="ANK_REPEAT"/>
    <property type="match status" value="15"/>
</dbReference>
<evidence type="ECO:0000256" key="3">
    <source>
        <dbReference type="ARBA" id="ARBA00022737"/>
    </source>
</evidence>
<dbReference type="SUPFAM" id="SSF48403">
    <property type="entry name" value="Ankyrin repeat"/>
    <property type="match status" value="3"/>
</dbReference>
<comment type="similarity">
    <text evidence="5">Belongs to the ARTD/PARP family.</text>
</comment>
<dbReference type="PANTHER" id="PTHR24171:SF8">
    <property type="entry name" value="BRCA1-ASSOCIATED RING DOMAIN PROTEIN 1"/>
    <property type="match status" value="1"/>
</dbReference>
<proteinExistence type="inferred from homology"/>
<evidence type="ECO:0000256" key="2">
    <source>
        <dbReference type="ARBA" id="ARBA00022695"/>
    </source>
</evidence>
<feature type="repeat" description="ANK" evidence="7">
    <location>
        <begin position="443"/>
        <end position="475"/>
    </location>
</feature>
<evidence type="ECO:0000313" key="11">
    <source>
        <dbReference type="EMBL" id="KAK2711041.1"/>
    </source>
</evidence>
<dbReference type="AlphaFoldDB" id="A0AA88L389"/>
<evidence type="ECO:0000259" key="9">
    <source>
        <dbReference type="PROSITE" id="PS50105"/>
    </source>
</evidence>
<evidence type="ECO:0000256" key="6">
    <source>
        <dbReference type="ARBA" id="ARBA00033987"/>
    </source>
</evidence>
<dbReference type="SUPFAM" id="SSF56399">
    <property type="entry name" value="ADP-ribosylation"/>
    <property type="match status" value="1"/>
</dbReference>
<keyword evidence="8" id="KW-0808">Transferase</keyword>
<feature type="repeat" description="ANK" evidence="7">
    <location>
        <begin position="134"/>
        <end position="166"/>
    </location>
</feature>
<dbReference type="GO" id="GO:0003950">
    <property type="term" value="F:NAD+ poly-ADP-ribosyltransferase activity"/>
    <property type="evidence" value="ECO:0007669"/>
    <property type="project" value="UniProtKB-UniRule"/>
</dbReference>
<evidence type="ECO:0000259" key="10">
    <source>
        <dbReference type="PROSITE" id="PS51059"/>
    </source>
</evidence>
<dbReference type="CDD" id="cd09524">
    <property type="entry name" value="SAM_tankyrase1_2"/>
    <property type="match status" value="1"/>
</dbReference>
<accession>A0AA88L389</accession>
<feature type="repeat" description="ANK" evidence="7">
    <location>
        <begin position="538"/>
        <end position="570"/>
    </location>
</feature>
<dbReference type="Pfam" id="PF00644">
    <property type="entry name" value="PARP"/>
    <property type="match status" value="1"/>
</dbReference>
<feature type="repeat" description="ANK" evidence="7">
    <location>
        <begin position="724"/>
        <end position="756"/>
    </location>
</feature>
<evidence type="ECO:0000256" key="5">
    <source>
        <dbReference type="ARBA" id="ARBA00024347"/>
    </source>
</evidence>
<dbReference type="InterPro" id="IPR012317">
    <property type="entry name" value="Poly(ADP-ribose)pol_cat_dom"/>
</dbReference>
<keyword evidence="2" id="KW-0548">Nucleotidyltransferase</keyword>
<dbReference type="InterPro" id="IPR013761">
    <property type="entry name" value="SAM/pointed_sf"/>
</dbReference>
<dbReference type="GO" id="GO:0016779">
    <property type="term" value="F:nucleotidyltransferase activity"/>
    <property type="evidence" value="ECO:0007669"/>
    <property type="project" value="UniProtKB-KW"/>
</dbReference>
<dbReference type="SMART" id="SM00454">
    <property type="entry name" value="SAM"/>
    <property type="match status" value="1"/>
</dbReference>
<dbReference type="SUPFAM" id="SSF47769">
    <property type="entry name" value="SAM/Pointed domain"/>
    <property type="match status" value="1"/>
</dbReference>
<dbReference type="EC" id="2.4.2.-" evidence="8"/>
<dbReference type="Gene3D" id="1.10.150.50">
    <property type="entry name" value="Transcription Factor, Ets-1"/>
    <property type="match status" value="1"/>
</dbReference>
<dbReference type="Pfam" id="PF00023">
    <property type="entry name" value="Ank"/>
    <property type="match status" value="4"/>
</dbReference>
<evidence type="ECO:0000256" key="1">
    <source>
        <dbReference type="ARBA" id="ARBA00022676"/>
    </source>
</evidence>
<feature type="domain" description="SAM" evidence="9">
    <location>
        <begin position="919"/>
        <end position="982"/>
    </location>
</feature>
<evidence type="ECO:0000256" key="4">
    <source>
        <dbReference type="ARBA" id="ARBA00023043"/>
    </source>
</evidence>
<feature type="repeat" description="ANK" evidence="7">
    <location>
        <begin position="374"/>
        <end position="409"/>
    </location>
</feature>
<dbReference type="EMBL" id="JAVRJZ010000016">
    <property type="protein sequence ID" value="KAK2711041.1"/>
    <property type="molecule type" value="Genomic_DNA"/>
</dbReference>
<comment type="catalytic activity">
    <reaction evidence="6">
        <text>NAD(+) + (ADP-D-ribosyl)n-acceptor = nicotinamide + (ADP-D-ribosyl)n+1-acceptor + H(+).</text>
        <dbReference type="EC" id="2.4.2.30"/>
    </reaction>
</comment>
<keyword evidence="3" id="KW-0677">Repeat</keyword>
<feature type="repeat" description="ANK" evidence="7">
    <location>
        <begin position="691"/>
        <end position="723"/>
    </location>
</feature>
<dbReference type="PROSITE" id="PS50297">
    <property type="entry name" value="ANK_REP_REGION"/>
    <property type="match status" value="14"/>
</dbReference>
<name>A0AA88L389_ARTSF</name>
<dbReference type="PANTHER" id="PTHR24171">
    <property type="entry name" value="ANKYRIN REPEAT DOMAIN-CONTAINING PROTEIN 39-RELATED"/>
    <property type="match status" value="1"/>
</dbReference>
<keyword evidence="1 8" id="KW-0328">Glycosyltransferase</keyword>
<dbReference type="PROSITE" id="PS50105">
    <property type="entry name" value="SAM_DOMAIN"/>
    <property type="match status" value="1"/>
</dbReference>
<organism evidence="11 12">
    <name type="scientific">Artemia franciscana</name>
    <name type="common">Brine shrimp</name>
    <name type="synonym">Artemia sanfranciscana</name>
    <dbReference type="NCBI Taxonomy" id="6661"/>
    <lineage>
        <taxon>Eukaryota</taxon>
        <taxon>Metazoa</taxon>
        <taxon>Ecdysozoa</taxon>
        <taxon>Arthropoda</taxon>
        <taxon>Crustacea</taxon>
        <taxon>Branchiopoda</taxon>
        <taxon>Anostraca</taxon>
        <taxon>Artemiidae</taxon>
        <taxon>Artemia</taxon>
    </lineage>
</organism>
<feature type="repeat" description="ANK" evidence="7">
    <location>
        <begin position="255"/>
        <end position="287"/>
    </location>
</feature>
<dbReference type="Pfam" id="PF12796">
    <property type="entry name" value="Ank_2"/>
    <property type="match status" value="5"/>
</dbReference>
<dbReference type="PRINTS" id="PR01415">
    <property type="entry name" value="ANKYRIN"/>
</dbReference>
<gene>
    <name evidence="11" type="ORF">QYM36_012269</name>
</gene>
<feature type="repeat" description="ANK" evidence="7">
    <location>
        <begin position="410"/>
        <end position="442"/>
    </location>
</feature>
<keyword evidence="4 7" id="KW-0040">ANK repeat</keyword>
<feature type="repeat" description="ANK" evidence="7">
    <location>
        <begin position="757"/>
        <end position="789"/>
    </location>
</feature>
<dbReference type="FunFam" id="1.25.40.20:FF:000009">
    <property type="entry name" value="Poly [ADP-ribose] polymerase"/>
    <property type="match status" value="3"/>
</dbReference>
<dbReference type="InterPro" id="IPR036770">
    <property type="entry name" value="Ankyrin_rpt-contain_sf"/>
</dbReference>
<reference evidence="11" key="1">
    <citation type="submission" date="2023-07" db="EMBL/GenBank/DDBJ databases">
        <title>Chromosome-level genome assembly of Artemia franciscana.</title>
        <authorList>
            <person name="Jo E."/>
        </authorList>
    </citation>
    <scope>NUCLEOTIDE SEQUENCE</scope>
    <source>
        <tissue evidence="11">Whole body</tissue>
    </source>
</reference>
<dbReference type="Pfam" id="PF07647">
    <property type="entry name" value="SAM_2"/>
    <property type="match status" value="1"/>
</dbReference>
<keyword evidence="8" id="KW-0520">NAD</keyword>
<dbReference type="FunFam" id="1.25.40.20:FF:000356">
    <property type="entry name" value="Poly [ADP-ribose] polymerase"/>
    <property type="match status" value="1"/>
</dbReference>